<dbReference type="STRING" id="1605367.AFM12_05300"/>
<name>A0A0P7BYK9_9BACT</name>
<proteinExistence type="predicted"/>
<dbReference type="InterPro" id="IPR025345">
    <property type="entry name" value="DUF4249"/>
</dbReference>
<evidence type="ECO:0000313" key="2">
    <source>
        <dbReference type="Proteomes" id="UP000050454"/>
    </source>
</evidence>
<evidence type="ECO:0008006" key="3">
    <source>
        <dbReference type="Google" id="ProtNLM"/>
    </source>
</evidence>
<evidence type="ECO:0000313" key="1">
    <source>
        <dbReference type="EMBL" id="KPM49974.1"/>
    </source>
</evidence>
<sequence length="357" mass="41122">MLTGCQSKYDFNVINMKRGLVIESFISNQSYNETLAIPSEGRYFTVKLGETSNVNNVADKKVTGASVYLKDETGQTFTYTENHEAPGQYQLLEPDFKAKPQMKYQLNVDLKEGQHFESSWESVPEAQNKLGDFSIKEVSPLQYVYESGDRVIKNVEGITLNLGVPEHAGQQPVYYKWNFEPLWIYRAELAETVRSTRVMCWVRSAFYQHHTVLRSDAGGGYDQELFFLQTQGNDRLYRYFSSIVNQDIISEGYYNFWKELKEQDERGGLFDQPPFGLNTNFTTTNSDWTVNGYFAVVSRKSTRWTFDPDVLSYAIKNNLKELCLLLDNEPGGKSGQCYYCDMYNMGEATTQSPLWWP</sequence>
<comment type="caution">
    <text evidence="1">The sequence shown here is derived from an EMBL/GenBank/DDBJ whole genome shotgun (WGS) entry which is preliminary data.</text>
</comment>
<gene>
    <name evidence="1" type="ORF">AFM12_05300</name>
</gene>
<dbReference type="Pfam" id="PF14054">
    <property type="entry name" value="DUF4249"/>
    <property type="match status" value="1"/>
</dbReference>
<accession>A0A0P7BYK9</accession>
<keyword evidence="2" id="KW-1185">Reference proteome</keyword>
<organism evidence="1 2">
    <name type="scientific">Jiulongibacter sediminis</name>
    <dbReference type="NCBI Taxonomy" id="1605367"/>
    <lineage>
        <taxon>Bacteria</taxon>
        <taxon>Pseudomonadati</taxon>
        <taxon>Bacteroidota</taxon>
        <taxon>Cytophagia</taxon>
        <taxon>Cytophagales</taxon>
        <taxon>Leadbetterellaceae</taxon>
        <taxon>Jiulongibacter</taxon>
    </lineage>
</organism>
<reference evidence="1 2" key="1">
    <citation type="submission" date="2015-07" db="EMBL/GenBank/DDBJ databases">
        <title>The draft genome sequence of Leadbetterella sp. JN14-9.</title>
        <authorList>
            <person name="Liu Y."/>
            <person name="Du J."/>
            <person name="Shao Z."/>
        </authorList>
    </citation>
    <scope>NUCLEOTIDE SEQUENCE [LARGE SCALE GENOMIC DNA]</scope>
    <source>
        <strain evidence="1 2">JN14-9</strain>
    </source>
</reference>
<dbReference type="Proteomes" id="UP000050454">
    <property type="component" value="Unassembled WGS sequence"/>
</dbReference>
<dbReference type="AlphaFoldDB" id="A0A0P7BYK9"/>
<protein>
    <recommendedName>
        <fullName evidence="3">DUF4249 domain-containing protein</fullName>
    </recommendedName>
</protein>
<dbReference type="EMBL" id="LGTQ01000005">
    <property type="protein sequence ID" value="KPM49974.1"/>
    <property type="molecule type" value="Genomic_DNA"/>
</dbReference>